<protein>
    <submittedName>
        <fullName evidence="2">Toxin-antitoxin system antitoxin component, TIGR02293 family</fullName>
    </submittedName>
</protein>
<evidence type="ECO:0000313" key="2">
    <source>
        <dbReference type="EMBL" id="SMP13216.1"/>
    </source>
</evidence>
<dbReference type="Proteomes" id="UP001157915">
    <property type="component" value="Unassembled WGS sequence"/>
</dbReference>
<gene>
    <name evidence="2" type="ORF">SAMN06265367_102191</name>
</gene>
<dbReference type="EMBL" id="FXUA01000002">
    <property type="protein sequence ID" value="SMP13216.1"/>
    <property type="molecule type" value="Genomic_DNA"/>
</dbReference>
<evidence type="ECO:0000313" key="3">
    <source>
        <dbReference type="Proteomes" id="UP001157915"/>
    </source>
</evidence>
<accession>A0ABY1NLS9</accession>
<dbReference type="InterPro" id="IPR024467">
    <property type="entry name" value="Xre/MbcA/ParS-like_toxin-bd"/>
</dbReference>
<reference evidence="2 3" key="1">
    <citation type="submission" date="2017-05" db="EMBL/GenBank/DDBJ databases">
        <authorList>
            <person name="Varghese N."/>
            <person name="Submissions S."/>
        </authorList>
    </citation>
    <scope>NUCLEOTIDE SEQUENCE [LARGE SCALE GENOMIC DNA]</scope>
    <source>
        <strain evidence="2 3">DSM 15360</strain>
    </source>
</reference>
<comment type="caution">
    <text evidence="2">The sequence shown here is derived from an EMBL/GenBank/DDBJ whole genome shotgun (WGS) entry which is preliminary data.</text>
</comment>
<sequence>MGVNCIAMTHTWKISFGEAGAETIRTGNDEYYFFQEAISMVSEPAAIYDVAVSFHDTGEIFDFLDFTQQDVSEMLEVDPSTLSRWRKEDKKLTKMLTKSILEMDQVIAKGIRIFGSEELLSQWLHTENTSLGDQKPSLLMKSPYGVDRVDEAMEAMSWGSIL</sequence>
<organism evidence="2 3">
    <name type="scientific">Algoriphagus winogradskyi</name>
    <dbReference type="NCBI Taxonomy" id="237017"/>
    <lineage>
        <taxon>Bacteria</taxon>
        <taxon>Pseudomonadati</taxon>
        <taxon>Bacteroidota</taxon>
        <taxon>Cytophagia</taxon>
        <taxon>Cytophagales</taxon>
        <taxon>Cyclobacteriaceae</taxon>
        <taxon>Algoriphagus</taxon>
    </lineage>
</organism>
<dbReference type="Pfam" id="PF09722">
    <property type="entry name" value="Xre_MbcA_ParS_C"/>
    <property type="match status" value="1"/>
</dbReference>
<evidence type="ECO:0000259" key="1">
    <source>
        <dbReference type="Pfam" id="PF09722"/>
    </source>
</evidence>
<feature type="domain" description="Antitoxin Xre/MbcA/ParS-like toxin-binding" evidence="1">
    <location>
        <begin position="111"/>
        <end position="159"/>
    </location>
</feature>
<keyword evidence="3" id="KW-1185">Reference proteome</keyword>
<name>A0ABY1NLS9_9BACT</name>
<proteinExistence type="predicted"/>